<dbReference type="Proteomes" id="UP000014113">
    <property type="component" value="Unassembled WGS sequence"/>
</dbReference>
<dbReference type="PATRIC" id="fig|1121865.3.peg.1090"/>
<sequence>MFLAMNEQHELINAKEATRNQKFYCPACKQSVQLKRGRHKIAHFAHLQNQACDSFSEGETLEHLHAKELLFNWLKKQNYPVELEAYLPNLKQRPDLLVAHLAIEMQCSPLTISRFIERNQGYLSHHYSPWWLIGSKLQPKKHQFRSLVKSMICYHPLADFYFYGFDEKQQAIIYYGNICWHYRKGYYYQSYLFPLQSCSLTTVQLFCPKKLAPFTWKEIEYRFYLQHQLVNQRPYFISLQEFCYLHHQNLLNLPAWCYQASCYQVLFGHDLLILRMLYLQSVNFKQWLQLLKSFPFTWEYIFLNQAKFLVSIYEECKKLSEKIRD</sequence>
<dbReference type="AlphaFoldDB" id="S0KRX6"/>
<accession>S0KRX6</accession>
<dbReference type="EMBL" id="ASWJ01000008">
    <property type="protein sequence ID" value="EOW80563.1"/>
    <property type="molecule type" value="Genomic_DNA"/>
</dbReference>
<gene>
    <name evidence="3" type="ORF">I568_01740</name>
</gene>
<reference evidence="3 4" key="1">
    <citation type="submission" date="2013-03" db="EMBL/GenBank/DDBJ databases">
        <title>The Genome Sequence of Enterococcus columbae ATCC_51263 (PacBio/Illumina hybrid assembly).</title>
        <authorList>
            <consortium name="The Broad Institute Genomics Platform"/>
            <consortium name="The Broad Institute Genome Sequencing Center for Infectious Disease"/>
            <person name="Earl A."/>
            <person name="Russ C."/>
            <person name="Gilmore M."/>
            <person name="Surin D."/>
            <person name="Walker B."/>
            <person name="Young S."/>
            <person name="Zeng Q."/>
            <person name="Gargeya S."/>
            <person name="Fitzgerald M."/>
            <person name="Haas B."/>
            <person name="Abouelleil A."/>
            <person name="Allen A.W."/>
            <person name="Alvarado L."/>
            <person name="Arachchi H.M."/>
            <person name="Berlin A.M."/>
            <person name="Chapman S.B."/>
            <person name="Gainer-Dewar J."/>
            <person name="Goldberg J."/>
            <person name="Griggs A."/>
            <person name="Gujja S."/>
            <person name="Hansen M."/>
            <person name="Howarth C."/>
            <person name="Imamovic A."/>
            <person name="Ireland A."/>
            <person name="Larimer J."/>
            <person name="McCowan C."/>
            <person name="Murphy C."/>
            <person name="Pearson M."/>
            <person name="Poon T.W."/>
            <person name="Priest M."/>
            <person name="Roberts A."/>
            <person name="Saif S."/>
            <person name="Shea T."/>
            <person name="Sisk P."/>
            <person name="Sykes S."/>
            <person name="Wortman J."/>
            <person name="Nusbaum C."/>
            <person name="Birren B."/>
        </authorList>
    </citation>
    <scope>NUCLEOTIDE SEQUENCE [LARGE SCALE GENOMIC DNA]</scope>
    <source>
        <strain evidence="3 4">ATCC 51263</strain>
    </source>
</reference>
<evidence type="ECO:0000313" key="3">
    <source>
        <dbReference type="EMBL" id="EOW80563.1"/>
    </source>
</evidence>
<organism evidence="3 4">
    <name type="scientific">Enterococcus columbae DSM 7374 = ATCC 51263</name>
    <dbReference type="NCBI Taxonomy" id="1121865"/>
    <lineage>
        <taxon>Bacteria</taxon>
        <taxon>Bacillati</taxon>
        <taxon>Bacillota</taxon>
        <taxon>Bacilli</taxon>
        <taxon>Lactobacillales</taxon>
        <taxon>Enterococcaceae</taxon>
        <taxon>Enterococcus</taxon>
    </lineage>
</organism>
<dbReference type="OrthoDB" id="3784230at2"/>
<feature type="domain" description="Competence protein CoiA nuclease-like" evidence="1">
    <location>
        <begin position="59"/>
        <end position="202"/>
    </location>
</feature>
<keyword evidence="4" id="KW-1185">Reference proteome</keyword>
<dbReference type="InterPro" id="IPR021176">
    <property type="entry name" value="Competence-induced_CoiA"/>
</dbReference>
<evidence type="ECO:0000313" key="4">
    <source>
        <dbReference type="Proteomes" id="UP000014113"/>
    </source>
</evidence>
<evidence type="ECO:0000259" key="1">
    <source>
        <dbReference type="Pfam" id="PF06054"/>
    </source>
</evidence>
<dbReference type="eggNOG" id="COG4469">
    <property type="taxonomic scope" value="Bacteria"/>
</dbReference>
<dbReference type="Pfam" id="PF25164">
    <property type="entry name" value="CoiA_N"/>
    <property type="match status" value="1"/>
</dbReference>
<dbReference type="InterPro" id="IPR057253">
    <property type="entry name" value="CoiA-like_N"/>
</dbReference>
<proteinExistence type="predicted"/>
<dbReference type="Pfam" id="PF06054">
    <property type="entry name" value="CoiA_nuc"/>
    <property type="match status" value="1"/>
</dbReference>
<comment type="caution">
    <text evidence="3">The sequence shown here is derived from an EMBL/GenBank/DDBJ whole genome shotgun (WGS) entry which is preliminary data.</text>
</comment>
<dbReference type="PIRSF" id="PIRSF007487">
    <property type="entry name" value="Competence-induced_CoiA_bac"/>
    <property type="match status" value="1"/>
</dbReference>
<dbReference type="InterPro" id="IPR010330">
    <property type="entry name" value="CoiA_nuc"/>
</dbReference>
<protein>
    <recommendedName>
        <fullName evidence="5">Competence protein CoiA</fullName>
    </recommendedName>
</protein>
<evidence type="ECO:0000259" key="2">
    <source>
        <dbReference type="Pfam" id="PF25164"/>
    </source>
</evidence>
<evidence type="ECO:0008006" key="5">
    <source>
        <dbReference type="Google" id="ProtNLM"/>
    </source>
</evidence>
<name>S0KRX6_9ENTE</name>
<feature type="domain" description="Competence protein CoiA-like N-terminal" evidence="2">
    <location>
        <begin position="15"/>
        <end position="54"/>
    </location>
</feature>
<dbReference type="STRING" id="1121865.OMW_01120"/>